<evidence type="ECO:0000256" key="1">
    <source>
        <dbReference type="SAM" id="MobiDB-lite"/>
    </source>
</evidence>
<dbReference type="EMBL" id="JACMSC010000011">
    <property type="protein sequence ID" value="KAG6498580.1"/>
    <property type="molecule type" value="Genomic_DNA"/>
</dbReference>
<comment type="caution">
    <text evidence="4">The sequence shown here is derived from an EMBL/GenBank/DDBJ whole genome shotgun (WGS) entry which is preliminary data.</text>
</comment>
<keyword evidence="2" id="KW-1133">Transmembrane helix</keyword>
<evidence type="ECO:0000256" key="3">
    <source>
        <dbReference type="SAM" id="SignalP"/>
    </source>
</evidence>
<feature type="transmembrane region" description="Helical" evidence="2">
    <location>
        <begin position="174"/>
        <end position="193"/>
    </location>
</feature>
<name>A0A8J5L2N8_ZINOF</name>
<feature type="signal peptide" evidence="3">
    <location>
        <begin position="1"/>
        <end position="17"/>
    </location>
</feature>
<feature type="region of interest" description="Disordered" evidence="1">
    <location>
        <begin position="298"/>
        <end position="323"/>
    </location>
</feature>
<feature type="transmembrane region" description="Helical" evidence="2">
    <location>
        <begin position="97"/>
        <end position="120"/>
    </location>
</feature>
<accession>A0A8J5L2N8</accession>
<dbReference type="AlphaFoldDB" id="A0A8J5L2N8"/>
<evidence type="ECO:0000313" key="5">
    <source>
        <dbReference type="Proteomes" id="UP000734854"/>
    </source>
</evidence>
<proteinExistence type="predicted"/>
<sequence length="434" mass="47924">MPSSSIFTFIFRCMAHAWHCGCVCQQGVSLYTEERTSSRTSALQRNAMPPSNGGWDREWREGPLCCPLGASLFSNGQQDQQHVDKWGWLGLLPLHWASLWTLVQLSARMVHFWSIILLVSREEINLTMLSHGALFIAVLVVVLTAGIGLAHGGFANRVHFLSSRYLLHFENLKSFLSGWGFLDLGILMVVDFWRLSVGPDQNAELHCVLTIKRRGRLECGMSSVMQPQEGANEMGSSSGQEKNALNRESGGFVGINELYAEQVPNITELPVTHAHSNSGASLNRREGEEKQSLLKLGAEKIKKTRCKKPPKPPRPPTSTPLDATDLKMIREISELAMMKRARIERMKNKKKNAKSSSSNGNLCAMVVTIIFCLLLIWQGALSWGNSNINHHGSPQSSIRVDGGFISLQFDKDASVNGLDVPHSASPTNVGPITN</sequence>
<feature type="transmembrane region" description="Helical" evidence="2">
    <location>
        <begin position="359"/>
        <end position="377"/>
    </location>
</feature>
<gene>
    <name evidence="4" type="ORF">ZIOFF_038300</name>
</gene>
<protein>
    <recommendedName>
        <fullName evidence="6">Transmembrane protein</fullName>
    </recommendedName>
</protein>
<keyword evidence="2" id="KW-0812">Transmembrane</keyword>
<keyword evidence="2" id="KW-0472">Membrane</keyword>
<evidence type="ECO:0000256" key="2">
    <source>
        <dbReference type="SAM" id="Phobius"/>
    </source>
</evidence>
<organism evidence="4 5">
    <name type="scientific">Zingiber officinale</name>
    <name type="common">Ginger</name>
    <name type="synonym">Amomum zingiber</name>
    <dbReference type="NCBI Taxonomy" id="94328"/>
    <lineage>
        <taxon>Eukaryota</taxon>
        <taxon>Viridiplantae</taxon>
        <taxon>Streptophyta</taxon>
        <taxon>Embryophyta</taxon>
        <taxon>Tracheophyta</taxon>
        <taxon>Spermatophyta</taxon>
        <taxon>Magnoliopsida</taxon>
        <taxon>Liliopsida</taxon>
        <taxon>Zingiberales</taxon>
        <taxon>Zingiberaceae</taxon>
        <taxon>Zingiber</taxon>
    </lineage>
</organism>
<feature type="region of interest" description="Disordered" evidence="1">
    <location>
        <begin position="227"/>
        <end position="246"/>
    </location>
</feature>
<dbReference type="PANTHER" id="PTHR34188:SF5">
    <property type="entry name" value="OS05G0131900 PROTEIN"/>
    <property type="match status" value="1"/>
</dbReference>
<reference evidence="4 5" key="1">
    <citation type="submission" date="2020-08" db="EMBL/GenBank/DDBJ databases">
        <title>Plant Genome Project.</title>
        <authorList>
            <person name="Zhang R.-G."/>
        </authorList>
    </citation>
    <scope>NUCLEOTIDE SEQUENCE [LARGE SCALE GENOMIC DNA]</scope>
    <source>
        <tissue evidence="4">Rhizome</tissue>
    </source>
</reference>
<keyword evidence="5" id="KW-1185">Reference proteome</keyword>
<evidence type="ECO:0000313" key="4">
    <source>
        <dbReference type="EMBL" id="KAG6498580.1"/>
    </source>
</evidence>
<evidence type="ECO:0008006" key="6">
    <source>
        <dbReference type="Google" id="ProtNLM"/>
    </source>
</evidence>
<keyword evidence="3" id="KW-0732">Signal</keyword>
<dbReference type="Proteomes" id="UP000734854">
    <property type="component" value="Unassembled WGS sequence"/>
</dbReference>
<feature type="compositionally biased region" description="Basic residues" evidence="1">
    <location>
        <begin position="302"/>
        <end position="311"/>
    </location>
</feature>
<feature type="compositionally biased region" description="Polar residues" evidence="1">
    <location>
        <begin position="234"/>
        <end position="243"/>
    </location>
</feature>
<dbReference type="PANTHER" id="PTHR34188">
    <property type="entry name" value="OS01G0299500 PROTEIN"/>
    <property type="match status" value="1"/>
</dbReference>
<feature type="transmembrane region" description="Helical" evidence="2">
    <location>
        <begin position="132"/>
        <end position="154"/>
    </location>
</feature>
<feature type="chain" id="PRO_5035215022" description="Transmembrane protein" evidence="3">
    <location>
        <begin position="18"/>
        <end position="434"/>
    </location>
</feature>